<evidence type="ECO:0000313" key="4">
    <source>
        <dbReference type="EMBL" id="RAU84052.1"/>
    </source>
</evidence>
<dbReference type="PROSITE" id="PS50930">
    <property type="entry name" value="HTH_LYTTR"/>
    <property type="match status" value="1"/>
</dbReference>
<dbReference type="InterPro" id="IPR001789">
    <property type="entry name" value="Sig_transdc_resp-reg_receiver"/>
</dbReference>
<dbReference type="InterPro" id="IPR011006">
    <property type="entry name" value="CheY-like_superfamily"/>
</dbReference>
<dbReference type="GO" id="GO:0000156">
    <property type="term" value="F:phosphorelay response regulator activity"/>
    <property type="evidence" value="ECO:0007669"/>
    <property type="project" value="InterPro"/>
</dbReference>
<dbReference type="Pfam" id="PF04397">
    <property type="entry name" value="LytTR"/>
    <property type="match status" value="1"/>
</dbReference>
<dbReference type="EMBL" id="QMDV01000001">
    <property type="protein sequence ID" value="RAU84052.1"/>
    <property type="molecule type" value="Genomic_DNA"/>
</dbReference>
<name>A0A364RIC2_9BACT</name>
<evidence type="ECO:0000259" key="2">
    <source>
        <dbReference type="PROSITE" id="PS50110"/>
    </source>
</evidence>
<dbReference type="PANTHER" id="PTHR37299">
    <property type="entry name" value="TRANSCRIPTIONAL REGULATOR-RELATED"/>
    <property type="match status" value="1"/>
</dbReference>
<dbReference type="FunFam" id="3.40.50.2300:FF:000051">
    <property type="entry name" value="Two-component response regulator yehT"/>
    <property type="match status" value="1"/>
</dbReference>
<keyword evidence="5" id="KW-1185">Reference proteome</keyword>
<sequence>MIKCLIIDDEPLARSIVAEYLMQHPSLTILQECGDGFEGIKAIKQHEPDLIFLDIQMPKINGFEMLELLDQKPGVIFTTAFDNYALKAFETNAIDYLLKPFSQERFDAALKKWQEKRSMESIEKQAAALNEAPAKQPEERARIVVKAGNDIRIIAVQDVLYFEAYDDYVKIHTKDGLFLKKKTMGYYEQTLDPAQFVRVHRSFMMPVAQLTRIEPFEKDSHVALLKNGVRVPLSKAGYTKLRAVLGL</sequence>
<dbReference type="Gene3D" id="2.40.50.1020">
    <property type="entry name" value="LytTr DNA-binding domain"/>
    <property type="match status" value="1"/>
</dbReference>
<feature type="modified residue" description="4-aspartylphosphate" evidence="1">
    <location>
        <position position="54"/>
    </location>
</feature>
<keyword evidence="1" id="KW-0597">Phosphoprotein</keyword>
<dbReference type="SMART" id="SM00448">
    <property type="entry name" value="REC"/>
    <property type="match status" value="1"/>
</dbReference>
<dbReference type="PROSITE" id="PS50110">
    <property type="entry name" value="RESPONSE_REGULATORY"/>
    <property type="match status" value="1"/>
</dbReference>
<evidence type="ECO:0000256" key="1">
    <source>
        <dbReference type="PROSITE-ProRule" id="PRU00169"/>
    </source>
</evidence>
<dbReference type="SMART" id="SM00850">
    <property type="entry name" value="LytTR"/>
    <property type="match status" value="1"/>
</dbReference>
<comment type="caution">
    <text evidence="4">The sequence shown here is derived from an EMBL/GenBank/DDBJ whole genome shotgun (WGS) entry which is preliminary data.</text>
</comment>
<keyword evidence="4" id="KW-0238">DNA-binding</keyword>
<dbReference type="SUPFAM" id="SSF52172">
    <property type="entry name" value="CheY-like"/>
    <property type="match status" value="1"/>
</dbReference>
<organism evidence="4 5">
    <name type="scientific">Pontibacter arcticus</name>
    <dbReference type="NCBI Taxonomy" id="2080288"/>
    <lineage>
        <taxon>Bacteria</taxon>
        <taxon>Pseudomonadati</taxon>
        <taxon>Bacteroidota</taxon>
        <taxon>Cytophagia</taxon>
        <taxon>Cytophagales</taxon>
        <taxon>Hymenobacteraceae</taxon>
        <taxon>Pontibacter</taxon>
    </lineage>
</organism>
<proteinExistence type="predicted"/>
<dbReference type="InterPro" id="IPR046947">
    <property type="entry name" value="LytR-like"/>
</dbReference>
<protein>
    <submittedName>
        <fullName evidence="4">DNA-binding response regulator</fullName>
    </submittedName>
</protein>
<dbReference type="AlphaFoldDB" id="A0A364RIC2"/>
<evidence type="ECO:0000259" key="3">
    <source>
        <dbReference type="PROSITE" id="PS50930"/>
    </source>
</evidence>
<dbReference type="GO" id="GO:0003677">
    <property type="term" value="F:DNA binding"/>
    <property type="evidence" value="ECO:0007669"/>
    <property type="project" value="UniProtKB-KW"/>
</dbReference>
<accession>A0A364RIC2</accession>
<dbReference type="Gene3D" id="3.40.50.2300">
    <property type="match status" value="1"/>
</dbReference>
<dbReference type="InterPro" id="IPR007492">
    <property type="entry name" value="LytTR_DNA-bd_dom"/>
</dbReference>
<reference evidence="4 5" key="1">
    <citation type="submission" date="2018-06" db="EMBL/GenBank/DDBJ databases">
        <authorList>
            <person name="Liu Z.-W."/>
        </authorList>
    </citation>
    <scope>NUCLEOTIDE SEQUENCE [LARGE SCALE GENOMIC DNA]</scope>
    <source>
        <strain evidence="4 5">2b14</strain>
    </source>
</reference>
<reference evidence="4 5" key="2">
    <citation type="submission" date="2018-07" db="EMBL/GenBank/DDBJ databases">
        <title>Pontibacter sp. 2b14 genomic sequence and assembly.</title>
        <authorList>
            <person name="Du Z.-J."/>
        </authorList>
    </citation>
    <scope>NUCLEOTIDE SEQUENCE [LARGE SCALE GENOMIC DNA]</scope>
    <source>
        <strain evidence="4 5">2b14</strain>
    </source>
</reference>
<dbReference type="RefSeq" id="WP_112304231.1">
    <property type="nucleotide sequence ID" value="NZ_QMDV01000001.1"/>
</dbReference>
<dbReference type="Pfam" id="PF00072">
    <property type="entry name" value="Response_reg"/>
    <property type="match status" value="1"/>
</dbReference>
<feature type="domain" description="HTH LytTR-type" evidence="3">
    <location>
        <begin position="143"/>
        <end position="247"/>
    </location>
</feature>
<gene>
    <name evidence="4" type="ORF">DP923_03075</name>
</gene>
<evidence type="ECO:0000313" key="5">
    <source>
        <dbReference type="Proteomes" id="UP000251692"/>
    </source>
</evidence>
<dbReference type="Proteomes" id="UP000251692">
    <property type="component" value="Unassembled WGS sequence"/>
</dbReference>
<dbReference type="PANTHER" id="PTHR37299:SF1">
    <property type="entry name" value="STAGE 0 SPORULATION PROTEIN A HOMOLOG"/>
    <property type="match status" value="1"/>
</dbReference>
<dbReference type="OrthoDB" id="1646880at2"/>
<feature type="domain" description="Response regulatory" evidence="2">
    <location>
        <begin position="3"/>
        <end position="114"/>
    </location>
</feature>